<feature type="compositionally biased region" description="Polar residues" evidence="3">
    <location>
        <begin position="213"/>
        <end position="228"/>
    </location>
</feature>
<evidence type="ECO:0000313" key="6">
    <source>
        <dbReference type="EMBL" id="OGY12575.1"/>
    </source>
</evidence>
<accession>A0A1G1VAV0</accession>
<comment type="similarity">
    <text evidence="1 2">Belongs to the peptidase M16 family.</text>
</comment>
<dbReference type="GO" id="GO:0046872">
    <property type="term" value="F:metal ion binding"/>
    <property type="evidence" value="ECO:0007669"/>
    <property type="project" value="InterPro"/>
</dbReference>
<protein>
    <recommendedName>
        <fullName evidence="8">Peptidase M16</fullName>
    </recommendedName>
</protein>
<gene>
    <name evidence="6" type="ORF">A3A58_02340</name>
</gene>
<name>A0A1G1VAV0_9BACT</name>
<evidence type="ECO:0000256" key="3">
    <source>
        <dbReference type="SAM" id="MobiDB-lite"/>
    </source>
</evidence>
<dbReference type="GO" id="GO:0006508">
    <property type="term" value="P:proteolysis"/>
    <property type="evidence" value="ECO:0007669"/>
    <property type="project" value="InterPro"/>
</dbReference>
<proteinExistence type="inferred from homology"/>
<reference evidence="6 7" key="1">
    <citation type="journal article" date="2016" name="Nat. Commun.">
        <title>Thousands of microbial genomes shed light on interconnected biogeochemical processes in an aquifer system.</title>
        <authorList>
            <person name="Anantharaman K."/>
            <person name="Brown C.T."/>
            <person name="Hug L.A."/>
            <person name="Sharon I."/>
            <person name="Castelle C.J."/>
            <person name="Probst A.J."/>
            <person name="Thomas B.C."/>
            <person name="Singh A."/>
            <person name="Wilkins M.J."/>
            <person name="Karaoz U."/>
            <person name="Brodie E.L."/>
            <person name="Williams K.H."/>
            <person name="Hubbard S.S."/>
            <person name="Banfield J.F."/>
        </authorList>
    </citation>
    <scope>NUCLEOTIDE SEQUENCE [LARGE SCALE GENOMIC DNA]</scope>
</reference>
<dbReference type="Pfam" id="PF05193">
    <property type="entry name" value="Peptidase_M16_C"/>
    <property type="match status" value="1"/>
</dbReference>
<dbReference type="PANTHER" id="PTHR11851:SF49">
    <property type="entry name" value="MITOCHONDRIAL-PROCESSING PEPTIDASE SUBUNIT ALPHA"/>
    <property type="match status" value="1"/>
</dbReference>
<dbReference type="Gene3D" id="3.30.830.10">
    <property type="entry name" value="Metalloenzyme, LuxS/M16 peptidase-like"/>
    <property type="match status" value="2"/>
</dbReference>
<dbReference type="PROSITE" id="PS00143">
    <property type="entry name" value="INSULINASE"/>
    <property type="match status" value="1"/>
</dbReference>
<feature type="compositionally biased region" description="Basic and acidic residues" evidence="3">
    <location>
        <begin position="229"/>
        <end position="244"/>
    </location>
</feature>
<dbReference type="InterPro" id="IPR011765">
    <property type="entry name" value="Pept_M16_N"/>
</dbReference>
<evidence type="ECO:0000313" key="7">
    <source>
        <dbReference type="Proteomes" id="UP000177685"/>
    </source>
</evidence>
<comment type="caution">
    <text evidence="6">The sequence shown here is derived from an EMBL/GenBank/DDBJ whole genome shotgun (WGS) entry which is preliminary data.</text>
</comment>
<feature type="domain" description="Peptidase M16 N-terminal" evidence="4">
    <location>
        <begin position="15"/>
        <end position="136"/>
    </location>
</feature>
<dbReference type="InterPro" id="IPR007863">
    <property type="entry name" value="Peptidase_M16_C"/>
</dbReference>
<dbReference type="GO" id="GO:0004222">
    <property type="term" value="F:metalloendopeptidase activity"/>
    <property type="evidence" value="ECO:0007669"/>
    <property type="project" value="InterPro"/>
</dbReference>
<sequence>MNFDKTTLSNGLRVITAPMSAMESATVQILIGSGSRDEDVKKQGLAHFLEHMVFKGTKKYPTSAVISAAVDGIGGEINASTGKERTGYYIKAWERYLSLAFDILSQFISAPILKEREIEKEKGVIIEEIAMYEDLPMYKAPYLFEELLFDKTSLGWDTAGTPETVRSMEKKDFAGFITDHYQPKNMVLSVAGKFEREAVLELAEKYFGKLKSGNQATRKPDSQVTRQSDNLKTRQPENPSRKPEIRMVNKKTEQAHIVLGVRGNRLGHPDRYKEAVLASILGGGMSSWLWNEIREKRGLAYYVRCDIDHYKDTGYVAARAGVKLDSVEEAIEVILAQFNKIATPGKVKDRELTKAKEYLKGRLALGLEDTHSVSEFFGDQELFEEEVRTVEQVMAGIDAVTLGDLHKLANDFFKASKLNLAVVGPYTDTVKFQKLLKL</sequence>
<dbReference type="PANTHER" id="PTHR11851">
    <property type="entry name" value="METALLOPROTEASE"/>
    <property type="match status" value="1"/>
</dbReference>
<dbReference type="AlphaFoldDB" id="A0A1G1VAV0"/>
<evidence type="ECO:0000256" key="2">
    <source>
        <dbReference type="RuleBase" id="RU004447"/>
    </source>
</evidence>
<evidence type="ECO:0000259" key="5">
    <source>
        <dbReference type="Pfam" id="PF05193"/>
    </source>
</evidence>
<dbReference type="Pfam" id="PF00675">
    <property type="entry name" value="Peptidase_M16"/>
    <property type="match status" value="1"/>
</dbReference>
<dbReference type="InterPro" id="IPR001431">
    <property type="entry name" value="Pept_M16_Zn_BS"/>
</dbReference>
<dbReference type="InterPro" id="IPR050361">
    <property type="entry name" value="MPP/UQCRC_Complex"/>
</dbReference>
<dbReference type="EMBL" id="MHCD01000051">
    <property type="protein sequence ID" value="OGY12575.1"/>
    <property type="molecule type" value="Genomic_DNA"/>
</dbReference>
<feature type="region of interest" description="Disordered" evidence="3">
    <location>
        <begin position="213"/>
        <end position="244"/>
    </location>
</feature>
<dbReference type="SUPFAM" id="SSF63411">
    <property type="entry name" value="LuxS/MPP-like metallohydrolase"/>
    <property type="match status" value="2"/>
</dbReference>
<feature type="domain" description="Peptidase M16 C-terminal" evidence="5">
    <location>
        <begin position="169"/>
        <end position="358"/>
    </location>
</feature>
<evidence type="ECO:0000256" key="1">
    <source>
        <dbReference type="ARBA" id="ARBA00007261"/>
    </source>
</evidence>
<evidence type="ECO:0000259" key="4">
    <source>
        <dbReference type="Pfam" id="PF00675"/>
    </source>
</evidence>
<dbReference type="Proteomes" id="UP000177685">
    <property type="component" value="Unassembled WGS sequence"/>
</dbReference>
<dbReference type="InterPro" id="IPR011249">
    <property type="entry name" value="Metalloenz_LuxS/M16"/>
</dbReference>
<evidence type="ECO:0008006" key="8">
    <source>
        <dbReference type="Google" id="ProtNLM"/>
    </source>
</evidence>
<organism evidence="6 7">
    <name type="scientific">Candidatus Blackburnbacteria bacterium RIFCSPLOWO2_01_FULL_41_27</name>
    <dbReference type="NCBI Taxonomy" id="1797520"/>
    <lineage>
        <taxon>Bacteria</taxon>
        <taxon>Candidatus Blackburniibacteriota</taxon>
    </lineage>
</organism>